<proteinExistence type="predicted"/>
<dbReference type="InterPro" id="IPR058525">
    <property type="entry name" value="DUF8212"/>
</dbReference>
<dbReference type="Pfam" id="PF06985">
    <property type="entry name" value="HET"/>
    <property type="match status" value="1"/>
</dbReference>
<gene>
    <name evidence="3" type="ORF">BD311DRAFT_313844</name>
</gene>
<feature type="domain" description="DUF8212" evidence="2">
    <location>
        <begin position="230"/>
        <end position="342"/>
    </location>
</feature>
<evidence type="ECO:0000259" key="1">
    <source>
        <dbReference type="Pfam" id="PF06985"/>
    </source>
</evidence>
<evidence type="ECO:0000259" key="2">
    <source>
        <dbReference type="Pfam" id="PF26640"/>
    </source>
</evidence>
<accession>A0A4Q9MQG5</accession>
<dbReference type="EMBL" id="ML143419">
    <property type="protein sequence ID" value="TBU28712.1"/>
    <property type="molecule type" value="Genomic_DNA"/>
</dbReference>
<dbReference type="AlphaFoldDB" id="A0A4Q9MQG5"/>
<sequence length="605" mass="68308">MWLLSTDRAELHEFASPEAVQGGYAILSHVWDDGEQSFQVTQTLREVCTKTGANPRDLSQPKIRFACILAESHGFEWLWVDTSCIDKSSSADLSESINSMYRYYSLANICYAYLPDVPPGPVSARSPFARSKWHTRGWTLQELIAPTFVLFLATNWTIIGTKAELADILEAITRVPAELLKMRARLVDYSVAQRMSWAASRKTKRVEDQAYCLLGIFGISMSTLYGEGEQAFYRLQEEIMKRFVDTTIFAWGSPSNLIPSNPGPVLHQLALPNNAPRPPETYLLAPNADAFKACRGITYNPPSHDYHHVPGKFRRTLHNREHSGTPTFSITPHGVLAHIPLIEDWDEYSDEVTAYLFWSSSIHRNAPLGLRLKRSPTSADPLRPHYDVVAERLVRLTWDAEGRIAIGGAPVHLSWQEIYITHRPPPESAIHEHANKLFVSLNLGYSVPFRINNKDIDNLPDSPWPMALTRCTNMPELPWDGSPPITLQLDLLDRDLELRTCFAMLSLGRCTSKRAHWACLQFTQRSVDRIISDDDDLGHDCGVDHIEAWMDRSKTFEFQPEEVGLSTTVIQGPHGPSVYRSSVTLKFNTCPLNPQNTLIMNILTT</sequence>
<organism evidence="3">
    <name type="scientific">Dichomitus squalens</name>
    <dbReference type="NCBI Taxonomy" id="114155"/>
    <lineage>
        <taxon>Eukaryota</taxon>
        <taxon>Fungi</taxon>
        <taxon>Dikarya</taxon>
        <taxon>Basidiomycota</taxon>
        <taxon>Agaricomycotina</taxon>
        <taxon>Agaricomycetes</taxon>
        <taxon>Polyporales</taxon>
        <taxon>Polyporaceae</taxon>
        <taxon>Dichomitus</taxon>
    </lineage>
</organism>
<feature type="domain" description="Heterokaryon incompatibility" evidence="1">
    <location>
        <begin position="24"/>
        <end position="114"/>
    </location>
</feature>
<reference evidence="3" key="1">
    <citation type="submission" date="2019-01" db="EMBL/GenBank/DDBJ databases">
        <title>Draft genome sequences of three monokaryotic isolates of the white-rot basidiomycete fungus Dichomitus squalens.</title>
        <authorList>
            <consortium name="DOE Joint Genome Institute"/>
            <person name="Lopez S.C."/>
            <person name="Andreopoulos B."/>
            <person name="Pangilinan J."/>
            <person name="Lipzen A."/>
            <person name="Riley R."/>
            <person name="Ahrendt S."/>
            <person name="Ng V."/>
            <person name="Barry K."/>
            <person name="Daum C."/>
            <person name="Grigoriev I.V."/>
            <person name="Hilden K.S."/>
            <person name="Makela M.R."/>
            <person name="de Vries R.P."/>
        </authorList>
    </citation>
    <scope>NUCLEOTIDE SEQUENCE [LARGE SCALE GENOMIC DNA]</scope>
    <source>
        <strain evidence="3">OM18370.1</strain>
    </source>
</reference>
<dbReference type="OrthoDB" id="405906at2759"/>
<dbReference type="PANTHER" id="PTHR10622:SF10">
    <property type="entry name" value="HET DOMAIN-CONTAINING PROTEIN"/>
    <property type="match status" value="1"/>
</dbReference>
<dbReference type="PANTHER" id="PTHR10622">
    <property type="entry name" value="HET DOMAIN-CONTAINING PROTEIN"/>
    <property type="match status" value="1"/>
</dbReference>
<dbReference type="Proteomes" id="UP000292957">
    <property type="component" value="Unassembled WGS sequence"/>
</dbReference>
<dbReference type="InterPro" id="IPR010730">
    <property type="entry name" value="HET"/>
</dbReference>
<name>A0A4Q9MQG5_9APHY</name>
<protein>
    <submittedName>
        <fullName evidence="3">Uncharacterized protein</fullName>
    </submittedName>
</protein>
<evidence type="ECO:0000313" key="3">
    <source>
        <dbReference type="EMBL" id="TBU28712.1"/>
    </source>
</evidence>
<dbReference type="Pfam" id="PF26640">
    <property type="entry name" value="DUF8212"/>
    <property type="match status" value="1"/>
</dbReference>